<dbReference type="CDD" id="cd02234">
    <property type="entry name" value="cupin_BLR7677-like"/>
    <property type="match status" value="1"/>
</dbReference>
<keyword evidence="2" id="KW-1185">Reference proteome</keyword>
<reference evidence="1" key="1">
    <citation type="journal article" date="2020" name="Stud. Mycol.">
        <title>101 Dothideomycetes genomes: a test case for predicting lifestyles and emergence of pathogens.</title>
        <authorList>
            <person name="Haridas S."/>
            <person name="Albert R."/>
            <person name="Binder M."/>
            <person name="Bloem J."/>
            <person name="Labutti K."/>
            <person name="Salamov A."/>
            <person name="Andreopoulos B."/>
            <person name="Baker S."/>
            <person name="Barry K."/>
            <person name="Bills G."/>
            <person name="Bluhm B."/>
            <person name="Cannon C."/>
            <person name="Castanera R."/>
            <person name="Culley D."/>
            <person name="Daum C."/>
            <person name="Ezra D."/>
            <person name="Gonzalez J."/>
            <person name="Henrissat B."/>
            <person name="Kuo A."/>
            <person name="Liang C."/>
            <person name="Lipzen A."/>
            <person name="Lutzoni F."/>
            <person name="Magnuson J."/>
            <person name="Mondo S."/>
            <person name="Nolan M."/>
            <person name="Ohm R."/>
            <person name="Pangilinan J."/>
            <person name="Park H.-J."/>
            <person name="Ramirez L."/>
            <person name="Alfaro M."/>
            <person name="Sun H."/>
            <person name="Tritt A."/>
            <person name="Yoshinaga Y."/>
            <person name="Zwiers L.-H."/>
            <person name="Turgeon B."/>
            <person name="Goodwin S."/>
            <person name="Spatafora J."/>
            <person name="Crous P."/>
            <person name="Grigoriev I."/>
        </authorList>
    </citation>
    <scope>NUCLEOTIDE SEQUENCE</scope>
    <source>
        <strain evidence="1">CBS 125425</strain>
    </source>
</reference>
<dbReference type="PANTHER" id="PTHR38599">
    <property type="entry name" value="CUPIN DOMAIN PROTEIN (AFU_ORTHOLOGUE AFUA_3G13620)"/>
    <property type="match status" value="1"/>
</dbReference>
<dbReference type="InterPro" id="IPR011051">
    <property type="entry name" value="RmlC_Cupin_sf"/>
</dbReference>
<dbReference type="Proteomes" id="UP000799444">
    <property type="component" value="Unassembled WGS sequence"/>
</dbReference>
<dbReference type="OrthoDB" id="5793281at2759"/>
<proteinExistence type="predicted"/>
<protein>
    <recommendedName>
        <fullName evidence="3">Cupin 2 conserved barrel domain-containing protein</fullName>
    </recommendedName>
</protein>
<evidence type="ECO:0008006" key="3">
    <source>
        <dbReference type="Google" id="ProtNLM"/>
    </source>
</evidence>
<dbReference type="SUPFAM" id="SSF51182">
    <property type="entry name" value="RmlC-like cupins"/>
    <property type="match status" value="1"/>
</dbReference>
<sequence length="151" mass="16398">MPDFISPTIVKVDGVWQIEGKPRETFKVLATFNPSNLPGKTIIVGSINCPPNGGTPPHRHGGAAVVAVPIRGTCLNQMNSNEPVSYSVGDFWYEAPGCHHQRSECVGDENAEFLAVLIVDDETIRDGNFGAVFVLDKEVEVGEKEKSRCQC</sequence>
<dbReference type="EMBL" id="ML996279">
    <property type="protein sequence ID" value="KAF2728468.1"/>
    <property type="molecule type" value="Genomic_DNA"/>
</dbReference>
<accession>A0A9P4QN78</accession>
<dbReference type="AlphaFoldDB" id="A0A9P4QN78"/>
<evidence type="ECO:0000313" key="1">
    <source>
        <dbReference type="EMBL" id="KAF2728468.1"/>
    </source>
</evidence>
<dbReference type="PANTHER" id="PTHR38599:SF1">
    <property type="entry name" value="CUPIN DOMAIN PROTEIN (AFU_ORTHOLOGUE AFUA_3G13620)"/>
    <property type="match status" value="1"/>
</dbReference>
<dbReference type="InterPro" id="IPR014710">
    <property type="entry name" value="RmlC-like_jellyroll"/>
</dbReference>
<name>A0A9P4QN78_9PLEO</name>
<gene>
    <name evidence="1" type="ORF">EJ04DRAFT_504026</name>
</gene>
<evidence type="ECO:0000313" key="2">
    <source>
        <dbReference type="Proteomes" id="UP000799444"/>
    </source>
</evidence>
<dbReference type="Gene3D" id="2.60.120.10">
    <property type="entry name" value="Jelly Rolls"/>
    <property type="match status" value="1"/>
</dbReference>
<organism evidence="1 2">
    <name type="scientific">Polyplosphaeria fusca</name>
    <dbReference type="NCBI Taxonomy" id="682080"/>
    <lineage>
        <taxon>Eukaryota</taxon>
        <taxon>Fungi</taxon>
        <taxon>Dikarya</taxon>
        <taxon>Ascomycota</taxon>
        <taxon>Pezizomycotina</taxon>
        <taxon>Dothideomycetes</taxon>
        <taxon>Pleosporomycetidae</taxon>
        <taxon>Pleosporales</taxon>
        <taxon>Tetraplosphaeriaceae</taxon>
        <taxon>Polyplosphaeria</taxon>
    </lineage>
</organism>
<comment type="caution">
    <text evidence="1">The sequence shown here is derived from an EMBL/GenBank/DDBJ whole genome shotgun (WGS) entry which is preliminary data.</text>
</comment>